<evidence type="ECO:0000313" key="5">
    <source>
        <dbReference type="Proteomes" id="UP001515480"/>
    </source>
</evidence>
<evidence type="ECO:0000256" key="3">
    <source>
        <dbReference type="SAM" id="MobiDB-lite"/>
    </source>
</evidence>
<dbReference type="Proteomes" id="UP001515480">
    <property type="component" value="Unassembled WGS sequence"/>
</dbReference>
<name>A0AB34J299_PRYPA</name>
<dbReference type="InterPro" id="IPR050216">
    <property type="entry name" value="LRR_domain-containing"/>
</dbReference>
<evidence type="ECO:0000313" key="4">
    <source>
        <dbReference type="EMBL" id="KAL1510730.1"/>
    </source>
</evidence>
<evidence type="ECO:0000256" key="1">
    <source>
        <dbReference type="ARBA" id="ARBA00022614"/>
    </source>
</evidence>
<dbReference type="PROSITE" id="PS51450">
    <property type="entry name" value="LRR"/>
    <property type="match status" value="1"/>
</dbReference>
<evidence type="ECO:0000256" key="2">
    <source>
        <dbReference type="ARBA" id="ARBA00022737"/>
    </source>
</evidence>
<keyword evidence="1" id="KW-0433">Leucine-rich repeat</keyword>
<sequence length="343" mass="37180">MGCGASHPPAAGKAAGKEPPPAPKPGELVLEEQGLTEITTEFSPDLKLVNVSKNSLKALPAALTSLSELLILDASANELTGLPTGISACTLLEELHLYKNEIKDFPTEIATLQQLKLLNLFNNKLRKIPDELGQLANLVEVNVAANKLMMISDAAFTNWSSVKILNLYDNNLVRLGSLAPLVCLHELRLYGNNLEDMPTLGPAKELEVLEVQKNRISKIEDNYFEQLPALKRLVASDNQLTSFASSILKCSLLEQLQIQNNKLLSLPGGAPWPTSLLTLFVQDNTSITHLPKELTGCSSLRRCNLTNLPLGNEASVTAEELKSICTSKKGGVFWDEHGIKAAG</sequence>
<dbReference type="SMART" id="SM00364">
    <property type="entry name" value="LRR_BAC"/>
    <property type="match status" value="8"/>
</dbReference>
<dbReference type="PANTHER" id="PTHR48051">
    <property type="match status" value="1"/>
</dbReference>
<dbReference type="SUPFAM" id="SSF52058">
    <property type="entry name" value="L domain-like"/>
    <property type="match status" value="1"/>
</dbReference>
<gene>
    <name evidence="4" type="ORF">AB1Y20_007019</name>
</gene>
<dbReference type="Gene3D" id="3.80.10.10">
    <property type="entry name" value="Ribonuclease Inhibitor"/>
    <property type="match status" value="2"/>
</dbReference>
<dbReference type="Pfam" id="PF00560">
    <property type="entry name" value="LRR_1"/>
    <property type="match status" value="1"/>
</dbReference>
<dbReference type="Pfam" id="PF13855">
    <property type="entry name" value="LRR_8"/>
    <property type="match status" value="2"/>
</dbReference>
<keyword evidence="2" id="KW-0677">Repeat</keyword>
<dbReference type="EMBL" id="JBGBPQ010000015">
    <property type="protein sequence ID" value="KAL1510730.1"/>
    <property type="molecule type" value="Genomic_DNA"/>
</dbReference>
<proteinExistence type="predicted"/>
<dbReference type="GO" id="GO:0005737">
    <property type="term" value="C:cytoplasm"/>
    <property type="evidence" value="ECO:0007669"/>
    <property type="project" value="TreeGrafter"/>
</dbReference>
<dbReference type="InterPro" id="IPR032675">
    <property type="entry name" value="LRR_dom_sf"/>
</dbReference>
<dbReference type="InterPro" id="IPR003591">
    <property type="entry name" value="Leu-rich_rpt_typical-subtyp"/>
</dbReference>
<keyword evidence="5" id="KW-1185">Reference proteome</keyword>
<dbReference type="AlphaFoldDB" id="A0AB34J299"/>
<protein>
    <submittedName>
        <fullName evidence="4">Uncharacterized protein</fullName>
    </submittedName>
</protein>
<organism evidence="4 5">
    <name type="scientific">Prymnesium parvum</name>
    <name type="common">Toxic golden alga</name>
    <dbReference type="NCBI Taxonomy" id="97485"/>
    <lineage>
        <taxon>Eukaryota</taxon>
        <taxon>Haptista</taxon>
        <taxon>Haptophyta</taxon>
        <taxon>Prymnesiophyceae</taxon>
        <taxon>Prymnesiales</taxon>
        <taxon>Prymnesiaceae</taxon>
        <taxon>Prymnesium</taxon>
    </lineage>
</organism>
<feature type="region of interest" description="Disordered" evidence="3">
    <location>
        <begin position="1"/>
        <end position="26"/>
    </location>
</feature>
<dbReference type="PANTHER" id="PTHR48051:SF1">
    <property type="entry name" value="RAS SUPPRESSOR PROTEIN 1"/>
    <property type="match status" value="1"/>
</dbReference>
<dbReference type="InterPro" id="IPR001611">
    <property type="entry name" value="Leu-rich_rpt"/>
</dbReference>
<reference evidence="4 5" key="1">
    <citation type="journal article" date="2024" name="Science">
        <title>Giant polyketide synthase enzymes in the biosynthesis of giant marine polyether toxins.</title>
        <authorList>
            <person name="Fallon T.R."/>
            <person name="Shende V.V."/>
            <person name="Wierzbicki I.H."/>
            <person name="Pendleton A.L."/>
            <person name="Watervoot N.F."/>
            <person name="Auber R.P."/>
            <person name="Gonzalez D.J."/>
            <person name="Wisecaver J.H."/>
            <person name="Moore B.S."/>
        </authorList>
    </citation>
    <scope>NUCLEOTIDE SEQUENCE [LARGE SCALE GENOMIC DNA]</scope>
    <source>
        <strain evidence="4 5">12B1</strain>
    </source>
</reference>
<comment type="caution">
    <text evidence="4">The sequence shown here is derived from an EMBL/GenBank/DDBJ whole genome shotgun (WGS) entry which is preliminary data.</text>
</comment>
<accession>A0AB34J299</accession>
<dbReference type="SMART" id="SM00369">
    <property type="entry name" value="LRR_TYP"/>
    <property type="match status" value="6"/>
</dbReference>